<keyword evidence="3" id="KW-1185">Reference proteome</keyword>
<dbReference type="EMBL" id="AZIL01001931">
    <property type="protein sequence ID" value="EWM23000.1"/>
    <property type="molecule type" value="Genomic_DNA"/>
</dbReference>
<evidence type="ECO:0000256" key="1">
    <source>
        <dbReference type="SAM" id="MobiDB-lite"/>
    </source>
</evidence>
<evidence type="ECO:0000313" key="2">
    <source>
        <dbReference type="EMBL" id="EWM23000.1"/>
    </source>
</evidence>
<dbReference type="Proteomes" id="UP000019335">
    <property type="component" value="Chromosome 19"/>
</dbReference>
<gene>
    <name evidence="2" type="ORF">Naga_101650g2</name>
</gene>
<dbReference type="OrthoDB" id="10549804at2759"/>
<evidence type="ECO:0000313" key="3">
    <source>
        <dbReference type="Proteomes" id="UP000019335"/>
    </source>
</evidence>
<reference evidence="2 3" key="1">
    <citation type="journal article" date="2014" name="Mol. Plant">
        <title>Chromosome Scale Genome Assembly and Transcriptome Profiling of Nannochloropsis gaditana in Nitrogen Depletion.</title>
        <authorList>
            <person name="Corteggiani Carpinelli E."/>
            <person name="Telatin A."/>
            <person name="Vitulo N."/>
            <person name="Forcato C."/>
            <person name="D'Angelo M."/>
            <person name="Schiavon R."/>
            <person name="Vezzi A."/>
            <person name="Giacometti G.M."/>
            <person name="Morosinotto T."/>
            <person name="Valle G."/>
        </authorList>
    </citation>
    <scope>NUCLEOTIDE SEQUENCE [LARGE SCALE GENOMIC DNA]</scope>
    <source>
        <strain evidence="2 3">B-31</strain>
    </source>
</reference>
<name>W7T7N1_9STRA</name>
<comment type="caution">
    <text evidence="2">The sequence shown here is derived from an EMBL/GenBank/DDBJ whole genome shotgun (WGS) entry which is preliminary data.</text>
</comment>
<protein>
    <submittedName>
        <fullName evidence="2">Uncharacterized protein</fullName>
    </submittedName>
</protein>
<dbReference type="AlphaFoldDB" id="W7T7N1"/>
<accession>W7T7N1</accession>
<organism evidence="2 3">
    <name type="scientific">Nannochloropsis gaditana</name>
    <dbReference type="NCBI Taxonomy" id="72520"/>
    <lineage>
        <taxon>Eukaryota</taxon>
        <taxon>Sar</taxon>
        <taxon>Stramenopiles</taxon>
        <taxon>Ochrophyta</taxon>
        <taxon>Eustigmatophyceae</taxon>
        <taxon>Eustigmatales</taxon>
        <taxon>Monodopsidaceae</taxon>
        <taxon>Nannochloropsis</taxon>
    </lineage>
</organism>
<sequence>MCAVAPRLSPPPSLPLHPEKEKGNRNARCQPARQRRAVKISIRTTAPSAMPVHVKRKAIVQLRLSTQAAERLEGLIKEGLTEDLVAVVGPDGGEC</sequence>
<proteinExistence type="predicted"/>
<feature type="region of interest" description="Disordered" evidence="1">
    <location>
        <begin position="1"/>
        <end position="36"/>
    </location>
</feature>